<proteinExistence type="inferred from homology"/>
<dbReference type="OrthoDB" id="10260614at2759"/>
<feature type="transmembrane region" description="Helical" evidence="7">
    <location>
        <begin position="331"/>
        <end position="352"/>
    </location>
</feature>
<dbReference type="InterPro" id="IPR035952">
    <property type="entry name" value="Rhomboid-like_sf"/>
</dbReference>
<evidence type="ECO:0000256" key="7">
    <source>
        <dbReference type="SAM" id="Phobius"/>
    </source>
</evidence>
<evidence type="ECO:0000256" key="5">
    <source>
        <dbReference type="ARBA" id="ARBA00022989"/>
    </source>
</evidence>
<dbReference type="Proteomes" id="UP000193986">
    <property type="component" value="Unassembled WGS sequence"/>
</dbReference>
<dbReference type="GO" id="GO:0006465">
    <property type="term" value="P:signal peptide processing"/>
    <property type="evidence" value="ECO:0007669"/>
    <property type="project" value="TreeGrafter"/>
</dbReference>
<feature type="transmembrane region" description="Helical" evidence="7">
    <location>
        <begin position="289"/>
        <end position="310"/>
    </location>
</feature>
<keyword evidence="5 7" id="KW-1133">Transmembrane helix</keyword>
<dbReference type="GO" id="GO:0004252">
    <property type="term" value="F:serine-type endopeptidase activity"/>
    <property type="evidence" value="ECO:0007669"/>
    <property type="project" value="InterPro"/>
</dbReference>
<dbReference type="AlphaFoldDB" id="A0A1Y2B9T8"/>
<protein>
    <recommendedName>
        <fullName evidence="8">Peptidase S54 rhomboid domain-containing protein</fullName>
    </recommendedName>
</protein>
<comment type="caution">
    <text evidence="9">The sequence shown here is derived from an EMBL/GenBank/DDBJ whole genome shotgun (WGS) entry which is preliminary data.</text>
</comment>
<feature type="transmembrane region" description="Helical" evidence="7">
    <location>
        <begin position="187"/>
        <end position="205"/>
    </location>
</feature>
<evidence type="ECO:0000313" key="10">
    <source>
        <dbReference type="Proteomes" id="UP000193986"/>
    </source>
</evidence>
<evidence type="ECO:0000256" key="4">
    <source>
        <dbReference type="ARBA" id="ARBA00022801"/>
    </source>
</evidence>
<dbReference type="GO" id="GO:0016020">
    <property type="term" value="C:membrane"/>
    <property type="evidence" value="ECO:0007669"/>
    <property type="project" value="UniProtKB-SubCell"/>
</dbReference>
<gene>
    <name evidence="9" type="ORF">BCR39DRAFT_525865</name>
</gene>
<dbReference type="InterPro" id="IPR022764">
    <property type="entry name" value="Peptidase_S54_rhomboid_dom"/>
</dbReference>
<feature type="transmembrane region" description="Helical" evidence="7">
    <location>
        <begin position="364"/>
        <end position="385"/>
    </location>
</feature>
<name>A0A1Y2B9T8_9TREE</name>
<dbReference type="SUPFAM" id="SSF144091">
    <property type="entry name" value="Rhomboid-like"/>
    <property type="match status" value="1"/>
</dbReference>
<evidence type="ECO:0000256" key="1">
    <source>
        <dbReference type="ARBA" id="ARBA00004141"/>
    </source>
</evidence>
<keyword evidence="4" id="KW-0378">Hydrolase</keyword>
<keyword evidence="3 7" id="KW-0812">Transmembrane</keyword>
<dbReference type="PANTHER" id="PTHR43731:SF14">
    <property type="entry name" value="PRESENILIN-ASSOCIATED RHOMBOID-LIKE PROTEIN, MITOCHONDRIAL"/>
    <property type="match status" value="1"/>
</dbReference>
<dbReference type="InterPro" id="IPR050925">
    <property type="entry name" value="Rhomboid_protease_S54"/>
</dbReference>
<evidence type="ECO:0000256" key="2">
    <source>
        <dbReference type="ARBA" id="ARBA00009045"/>
    </source>
</evidence>
<evidence type="ECO:0000259" key="8">
    <source>
        <dbReference type="Pfam" id="PF01694"/>
    </source>
</evidence>
<feature type="transmembrane region" description="Helical" evidence="7">
    <location>
        <begin position="250"/>
        <end position="269"/>
    </location>
</feature>
<evidence type="ECO:0000256" key="6">
    <source>
        <dbReference type="ARBA" id="ARBA00023136"/>
    </source>
</evidence>
<accession>A0A1Y2B9T8</accession>
<evidence type="ECO:0000256" key="3">
    <source>
        <dbReference type="ARBA" id="ARBA00022692"/>
    </source>
</evidence>
<dbReference type="EMBL" id="MCFC01000014">
    <property type="protein sequence ID" value="ORY31599.1"/>
    <property type="molecule type" value="Genomic_DNA"/>
</dbReference>
<reference evidence="9 10" key="1">
    <citation type="submission" date="2016-07" db="EMBL/GenBank/DDBJ databases">
        <title>Pervasive Adenine N6-methylation of Active Genes in Fungi.</title>
        <authorList>
            <consortium name="DOE Joint Genome Institute"/>
            <person name="Mondo S.J."/>
            <person name="Dannebaum R.O."/>
            <person name="Kuo R.C."/>
            <person name="Labutti K."/>
            <person name="Haridas S."/>
            <person name="Kuo A."/>
            <person name="Salamov A."/>
            <person name="Ahrendt S.R."/>
            <person name="Lipzen A."/>
            <person name="Sullivan W."/>
            <person name="Andreopoulos W.B."/>
            <person name="Clum A."/>
            <person name="Lindquist E."/>
            <person name="Daum C."/>
            <person name="Ramamoorthy G.K."/>
            <person name="Gryganskyi A."/>
            <person name="Culley D."/>
            <person name="Magnuson J.K."/>
            <person name="James T.Y."/>
            <person name="O'Malley M.A."/>
            <person name="Stajich J.E."/>
            <person name="Spatafora J.W."/>
            <person name="Visel A."/>
            <person name="Grigoriev I.V."/>
        </authorList>
    </citation>
    <scope>NUCLEOTIDE SEQUENCE [LARGE SCALE GENOMIC DNA]</scope>
    <source>
        <strain evidence="9 10">68-887.2</strain>
    </source>
</reference>
<keyword evidence="6 7" id="KW-0472">Membrane</keyword>
<dbReference type="InParanoid" id="A0A1Y2B9T8"/>
<organism evidence="9 10">
    <name type="scientific">Naematelia encephala</name>
    <dbReference type="NCBI Taxonomy" id="71784"/>
    <lineage>
        <taxon>Eukaryota</taxon>
        <taxon>Fungi</taxon>
        <taxon>Dikarya</taxon>
        <taxon>Basidiomycota</taxon>
        <taxon>Agaricomycotina</taxon>
        <taxon>Tremellomycetes</taxon>
        <taxon>Tremellales</taxon>
        <taxon>Naemateliaceae</taxon>
        <taxon>Naematelia</taxon>
    </lineage>
</organism>
<dbReference type="Pfam" id="PF01694">
    <property type="entry name" value="Rhomboid"/>
    <property type="match status" value="1"/>
</dbReference>
<feature type="domain" description="Peptidase S54 rhomboid" evidence="8">
    <location>
        <begin position="236"/>
        <end position="414"/>
    </location>
</feature>
<dbReference type="Gene3D" id="1.20.1540.10">
    <property type="entry name" value="Rhomboid-like"/>
    <property type="match status" value="1"/>
</dbReference>
<evidence type="ECO:0000313" key="9">
    <source>
        <dbReference type="EMBL" id="ORY31599.1"/>
    </source>
</evidence>
<dbReference type="FunCoup" id="A0A1Y2B9T8">
    <property type="interactions" value="302"/>
</dbReference>
<dbReference type="PANTHER" id="PTHR43731">
    <property type="entry name" value="RHOMBOID PROTEASE"/>
    <property type="match status" value="1"/>
</dbReference>
<keyword evidence="10" id="KW-1185">Reference proteome</keyword>
<dbReference type="STRING" id="71784.A0A1Y2B9T8"/>
<comment type="similarity">
    <text evidence="2">Belongs to the peptidase S54 family.</text>
</comment>
<sequence length="436" mass="47742">MSFFSSSSSTAIRQSALNILHHSSPFAPQCQSSRRFNSATPKHARQVLGRIDVKQIGVPLRRGSGQASGSLPRPHIWRPIAFFLGVSTVTYIAAAEYTNRDTAYWASRLGSGGAGAWWRRSTGSGVTGYSDREMARAKTLESARKAQAHVNALPQILSFLPPSVVQPIMRLYVTSAEFFINRSPAQIVPLGLISGMATVWIMWKIPRYQGFMRRWFLSHPVVYSSTPSKAWANCVGMATSVFSHQSGSHLLFNSIGLYSFGAAAYTFLATPPPSPQGFILPSATYTPHFLAFFLTAGLFASLASTLYTNIFRLPLLLRTLASPARLSSAQALAAHYAISPSLGASGAVYATLTLTALAYPNTSVSLIFLPFFPIPISLGVGGLVLFDIVALIRGWRVFDHVAHLGGALFGVLYYQYGREFFLSLRRRLQKDRVYSR</sequence>
<comment type="subcellular location">
    <subcellularLocation>
        <location evidence="1">Membrane</location>
        <topology evidence="1">Multi-pass membrane protein</topology>
    </subcellularLocation>
</comment>